<comment type="subunit">
    <text evidence="8">Component of a pre-mRNA cleavage factor complex. Interacts directly with PCF11.</text>
</comment>
<dbReference type="GO" id="GO:0031124">
    <property type="term" value="P:mRNA 3'-end processing"/>
    <property type="evidence" value="ECO:0007669"/>
    <property type="project" value="UniProtKB-UniRule"/>
</dbReference>
<evidence type="ECO:0000313" key="14">
    <source>
        <dbReference type="Proteomes" id="UP000194127"/>
    </source>
</evidence>
<evidence type="ECO:0000313" key="13">
    <source>
        <dbReference type="EMBL" id="OSX65357.1"/>
    </source>
</evidence>
<dbReference type="InterPro" id="IPR032319">
    <property type="entry name" value="CLP1_P"/>
</dbReference>
<dbReference type="GO" id="GO:0005524">
    <property type="term" value="F:ATP binding"/>
    <property type="evidence" value="ECO:0007669"/>
    <property type="project" value="UniProtKB-UniRule"/>
</dbReference>
<dbReference type="InterPro" id="IPR010655">
    <property type="entry name" value="Clp1_C"/>
</dbReference>
<feature type="binding site" evidence="8">
    <location>
        <position position="34"/>
    </location>
    <ligand>
        <name>ATP</name>
        <dbReference type="ChEBI" id="CHEBI:30616"/>
    </ligand>
</feature>
<dbReference type="GO" id="GO:0006388">
    <property type="term" value="P:tRNA splicing, via endonucleolytic cleavage and ligation"/>
    <property type="evidence" value="ECO:0007669"/>
    <property type="project" value="TreeGrafter"/>
</dbReference>
<evidence type="ECO:0000256" key="5">
    <source>
        <dbReference type="ARBA" id="ARBA00022741"/>
    </source>
</evidence>
<gene>
    <name evidence="8" type="primary">CLP1</name>
    <name evidence="13" type="ORF">POSPLADRAFT_1073472</name>
</gene>
<protein>
    <recommendedName>
        <fullName evidence="3">Polynucleotide 5'-hydroxyl-kinase GRC3</fullName>
    </recommendedName>
    <alternativeName>
        <fullName evidence="2">Polynucleotide 5'-hydroxyl-kinase grc3</fullName>
    </alternativeName>
</protein>
<dbReference type="InterPro" id="IPR045116">
    <property type="entry name" value="Clp1/Grc3"/>
</dbReference>
<dbReference type="InterPro" id="IPR028606">
    <property type="entry name" value="Clp1"/>
</dbReference>
<dbReference type="Proteomes" id="UP000194127">
    <property type="component" value="Unassembled WGS sequence"/>
</dbReference>
<keyword evidence="7 8" id="KW-0539">Nucleus</keyword>
<feature type="binding site" evidence="8">
    <location>
        <begin position="152"/>
        <end position="157"/>
    </location>
    <ligand>
        <name>ATP</name>
        <dbReference type="ChEBI" id="CHEBI:30616"/>
    </ligand>
</feature>
<accession>A0A1X6N9M7</accession>
<evidence type="ECO:0000256" key="7">
    <source>
        <dbReference type="ARBA" id="ARBA00023242"/>
    </source>
</evidence>
<dbReference type="SUPFAM" id="SSF52540">
    <property type="entry name" value="P-loop containing nucleoside triphosphate hydrolases"/>
    <property type="match status" value="1"/>
</dbReference>
<dbReference type="InterPro" id="IPR027417">
    <property type="entry name" value="P-loop_NTPase"/>
</dbReference>
<keyword evidence="5 8" id="KW-0547">Nucleotide-binding</keyword>
<evidence type="ECO:0000256" key="1">
    <source>
        <dbReference type="ARBA" id="ARBA00004123"/>
    </source>
</evidence>
<organism evidence="13 14">
    <name type="scientific">Postia placenta MAD-698-R-SB12</name>
    <dbReference type="NCBI Taxonomy" id="670580"/>
    <lineage>
        <taxon>Eukaryota</taxon>
        <taxon>Fungi</taxon>
        <taxon>Dikarya</taxon>
        <taxon>Basidiomycota</taxon>
        <taxon>Agaricomycotina</taxon>
        <taxon>Agaricomycetes</taxon>
        <taxon>Polyporales</taxon>
        <taxon>Adustoporiaceae</taxon>
        <taxon>Rhodonia</taxon>
    </lineage>
</organism>
<evidence type="ECO:0000259" key="11">
    <source>
        <dbReference type="Pfam" id="PF16573"/>
    </source>
</evidence>
<keyword evidence="14" id="KW-1185">Reference proteome</keyword>
<evidence type="ECO:0000256" key="8">
    <source>
        <dbReference type="HAMAP-Rule" id="MF_03035"/>
    </source>
</evidence>
<feature type="region of interest" description="Disordered" evidence="9">
    <location>
        <begin position="1"/>
        <end position="20"/>
    </location>
</feature>
<evidence type="ECO:0000256" key="3">
    <source>
        <dbReference type="ARBA" id="ARBA00019824"/>
    </source>
</evidence>
<dbReference type="Gene3D" id="2.60.120.1030">
    <property type="entry name" value="Clp1, DNA binding domain"/>
    <property type="match status" value="1"/>
</dbReference>
<feature type="binding site" evidence="8">
    <location>
        <position position="74"/>
    </location>
    <ligand>
        <name>ATP</name>
        <dbReference type="ChEBI" id="CHEBI:30616"/>
    </ligand>
</feature>
<evidence type="ECO:0000256" key="2">
    <source>
        <dbReference type="ARBA" id="ARBA00018706"/>
    </source>
</evidence>
<feature type="domain" description="Clp1 N-terminal" evidence="11">
    <location>
        <begin position="29"/>
        <end position="119"/>
    </location>
</feature>
<dbReference type="FunFam" id="2.60.120.1030:FF:000001">
    <property type="entry name" value="Protein CLP1 homolog 5"/>
    <property type="match status" value="1"/>
</dbReference>
<dbReference type="Pfam" id="PF06807">
    <property type="entry name" value="Clp1"/>
    <property type="match status" value="1"/>
</dbReference>
<comment type="similarity">
    <text evidence="8">Belongs to the Clp1 family. Clp1 subfamily.</text>
</comment>
<dbReference type="EMBL" id="KZ110593">
    <property type="protein sequence ID" value="OSX65357.1"/>
    <property type="molecule type" value="Genomic_DNA"/>
</dbReference>
<evidence type="ECO:0000259" key="12">
    <source>
        <dbReference type="Pfam" id="PF16575"/>
    </source>
</evidence>
<reference evidence="13 14" key="1">
    <citation type="submission" date="2017-04" db="EMBL/GenBank/DDBJ databases">
        <title>Genome Sequence of the Model Brown-Rot Fungus Postia placenta SB12.</title>
        <authorList>
            <consortium name="DOE Joint Genome Institute"/>
            <person name="Gaskell J."/>
            <person name="Kersten P."/>
            <person name="Larrondo L.F."/>
            <person name="Canessa P."/>
            <person name="Martinez D."/>
            <person name="Hibbett D."/>
            <person name="Schmoll M."/>
            <person name="Kubicek C.P."/>
            <person name="Martinez A.T."/>
            <person name="Yadav J."/>
            <person name="Master E."/>
            <person name="Magnuson J.K."/>
            <person name="James T."/>
            <person name="Yaver D."/>
            <person name="Berka R."/>
            <person name="Labutti K."/>
            <person name="Lipzen A."/>
            <person name="Aerts A."/>
            <person name="Barry K."/>
            <person name="Henrissat B."/>
            <person name="Blanchette R."/>
            <person name="Grigoriev I."/>
            <person name="Cullen D."/>
        </authorList>
    </citation>
    <scope>NUCLEOTIDE SEQUENCE [LARGE SCALE GENOMIC DNA]</scope>
    <source>
        <strain evidence="13 14">MAD-698-R-SB12</strain>
    </source>
</reference>
<dbReference type="PANTHER" id="PTHR12755:SF6">
    <property type="entry name" value="POLYRIBONUCLEOTIDE 5'-HYDROXYL-KINASE CLP1"/>
    <property type="match status" value="1"/>
</dbReference>
<feature type="domain" description="Clp1 P-loop" evidence="12">
    <location>
        <begin position="149"/>
        <end position="360"/>
    </location>
</feature>
<dbReference type="STRING" id="670580.A0A1X6N9M7"/>
<feature type="domain" description="Clp1 C-terminal" evidence="10">
    <location>
        <begin position="388"/>
        <end position="509"/>
    </location>
</feature>
<dbReference type="OrthoDB" id="258143at2759"/>
<proteinExistence type="inferred from homology"/>
<keyword evidence="6 8" id="KW-0067">ATP-binding</keyword>
<evidence type="ECO:0000256" key="4">
    <source>
        <dbReference type="ARBA" id="ARBA00022664"/>
    </source>
</evidence>
<dbReference type="InterPro" id="IPR038239">
    <property type="entry name" value="Clp1_N_sf"/>
</dbReference>
<dbReference type="HAMAP" id="MF_03035">
    <property type="entry name" value="Clp1"/>
    <property type="match status" value="1"/>
</dbReference>
<dbReference type="InterPro" id="IPR038238">
    <property type="entry name" value="Clp1_C_sf"/>
</dbReference>
<dbReference type="Pfam" id="PF16575">
    <property type="entry name" value="CLP1_P"/>
    <property type="match status" value="1"/>
</dbReference>
<name>A0A1X6N9M7_9APHY</name>
<keyword evidence="4 8" id="KW-0507">mRNA processing</keyword>
<dbReference type="GO" id="GO:0005849">
    <property type="term" value="C:mRNA cleavage factor complex"/>
    <property type="evidence" value="ECO:0007669"/>
    <property type="project" value="UniProtKB-UniRule"/>
</dbReference>
<feature type="region of interest" description="Disordered" evidence="9">
    <location>
        <begin position="124"/>
        <end position="153"/>
    </location>
</feature>
<dbReference type="Gene3D" id="3.40.50.300">
    <property type="entry name" value="P-loop containing nucleotide triphosphate hydrolases"/>
    <property type="match status" value="1"/>
</dbReference>
<evidence type="ECO:0000256" key="6">
    <source>
        <dbReference type="ARBA" id="ARBA00022840"/>
    </source>
</evidence>
<evidence type="ECO:0000256" key="9">
    <source>
        <dbReference type="SAM" id="MobiDB-lite"/>
    </source>
</evidence>
<dbReference type="GO" id="GO:0051731">
    <property type="term" value="F:polynucleotide 5'-hydroxyl-kinase activity"/>
    <property type="evidence" value="ECO:0007669"/>
    <property type="project" value="InterPro"/>
</dbReference>
<sequence length="509" mass="54799">MSGLGLLNSDSKPLPADDEAAANTRQWHLASETEYRFELDPNSSLAIKLVHGQAEIFGAELAEGNTYVFGLECKAAVYTWQGCTIEVTGQPSTEYVSEETPMQVYANLVLALEQMRVRALRAFHGSPPSSEEGPDPDPDPQPPRVLVLGPGNSGKTTLSKMLINYAVRMGQSWNPVLVNVDPGEGGWAAPGAISAATITSPIQTSTPASTFGSAATSAPAHLTSNALLPLAYWYGHAETRRNPLLMDRLIRNLGENIWERWDNDLGGRVAGLIVDTPSSFAASSGPNGDHRHALIKACVDAFRINVILIVGHEKLNVEMQRAYGNRIAVVKIPKSGGVVELDPSYRERARKHQLHNYMYGRIIPPPPGLPPTNVLQGGEQTPDLTLNLAPSSSIVAFGDLTLYRIGEETMAPTSALPIGATRVVSEMQPLLVDPAQPGSGLYNAVLALLAPPNPDESERYDEEMLDLPVVGFLVITTLDIPNKRMTVLAPTQGSLVGRTAIVGSIEWQE</sequence>
<dbReference type="AlphaFoldDB" id="A0A1X6N9M7"/>
<comment type="subcellular location">
    <subcellularLocation>
        <location evidence="1 8">Nucleus</location>
    </subcellularLocation>
</comment>
<dbReference type="Pfam" id="PF16573">
    <property type="entry name" value="CLP1_N"/>
    <property type="match status" value="1"/>
</dbReference>
<dbReference type="InterPro" id="IPR032324">
    <property type="entry name" value="Clp1_N"/>
</dbReference>
<dbReference type="PANTHER" id="PTHR12755">
    <property type="entry name" value="CLEAVAGE/POLYADENYLATION FACTOR IA SUBUNIT CLP1P"/>
    <property type="match status" value="1"/>
</dbReference>
<comment type="function">
    <text evidence="8">Required for endonucleolytic cleavage during polyadenylation-dependent pre-mRNA 3'-end formation.</text>
</comment>
<evidence type="ECO:0000259" key="10">
    <source>
        <dbReference type="Pfam" id="PF06807"/>
    </source>
</evidence>
<dbReference type="Gene3D" id="2.40.30.330">
    <property type="entry name" value="Pre-mRNA cleavage complex subunit Clp1, C-terminal domain"/>
    <property type="match status" value="1"/>
</dbReference>